<proteinExistence type="predicted"/>
<organism evidence="2 3">
    <name type="scientific">Actinomadura physcomitrii</name>
    <dbReference type="NCBI Taxonomy" id="2650748"/>
    <lineage>
        <taxon>Bacteria</taxon>
        <taxon>Bacillati</taxon>
        <taxon>Actinomycetota</taxon>
        <taxon>Actinomycetes</taxon>
        <taxon>Streptosporangiales</taxon>
        <taxon>Thermomonosporaceae</taxon>
        <taxon>Actinomadura</taxon>
    </lineage>
</organism>
<name>A0A6I4M9D0_9ACTN</name>
<dbReference type="RefSeq" id="WP_151595344.1">
    <property type="nucleotide sequence ID" value="NZ_WBMS02000016.1"/>
</dbReference>
<evidence type="ECO:0000313" key="2">
    <source>
        <dbReference type="EMBL" id="MWA02798.1"/>
    </source>
</evidence>
<gene>
    <name evidence="2" type="ORF">F8568_020945</name>
</gene>
<keyword evidence="3" id="KW-1185">Reference proteome</keyword>
<reference evidence="2" key="1">
    <citation type="submission" date="2019-12" db="EMBL/GenBank/DDBJ databases">
        <title>Actinomadura physcomitrii sp. nov., a novel actinomycete isolated from moss [Physcomitrium sphaericum (Ludw) Fuernr].</title>
        <authorList>
            <person name="Zhuang X."/>
        </authorList>
    </citation>
    <scope>NUCLEOTIDE SEQUENCE [LARGE SCALE GENOMIC DNA]</scope>
    <source>
        <strain evidence="2">LD22</strain>
    </source>
</reference>
<evidence type="ECO:0000256" key="1">
    <source>
        <dbReference type="SAM" id="Coils"/>
    </source>
</evidence>
<comment type="caution">
    <text evidence="2">The sequence shown here is derived from an EMBL/GenBank/DDBJ whole genome shotgun (WGS) entry which is preliminary data.</text>
</comment>
<protein>
    <recommendedName>
        <fullName evidence="4">Chromosome partition protein Smc</fullName>
    </recommendedName>
</protein>
<dbReference type="Gene3D" id="1.10.287.1490">
    <property type="match status" value="1"/>
</dbReference>
<evidence type="ECO:0000313" key="3">
    <source>
        <dbReference type="Proteomes" id="UP000462055"/>
    </source>
</evidence>
<dbReference type="AlphaFoldDB" id="A0A6I4M9D0"/>
<keyword evidence="1" id="KW-0175">Coiled coil</keyword>
<dbReference type="Proteomes" id="UP000462055">
    <property type="component" value="Unassembled WGS sequence"/>
</dbReference>
<dbReference type="EMBL" id="WBMS02000016">
    <property type="protein sequence ID" value="MWA02798.1"/>
    <property type="molecule type" value="Genomic_DNA"/>
</dbReference>
<sequence>MTDAPAGAFAALQAALAAALAEARAVPPGDDLAAFRFVSGLDEALHDLPALLETLPALARGGDLGRDLVAHFEETTAELNRMRADLAADRRRLDGLRPALDAMKETAAEHAAVRAELAELRRLDALRTDLDALRAQRDAFEARMPELNAARDAEDGLDASATALLRLTTAQLDRLNEQVREAVESAAGAVEELAAARRRLADERAAVESRTAELAALADGFTGLQADAERLMPALTRYRDADRALLDGLARGSLVKSSGLQRARDALDLVERTLEELDGALAAALEIHDHAHAEARRVLPLT</sequence>
<evidence type="ECO:0008006" key="4">
    <source>
        <dbReference type="Google" id="ProtNLM"/>
    </source>
</evidence>
<accession>A0A6I4M9D0</accession>
<feature type="coiled-coil region" evidence="1">
    <location>
        <begin position="103"/>
        <end position="210"/>
    </location>
</feature>